<keyword evidence="3 6" id="KW-0812">Transmembrane</keyword>
<feature type="domain" description="EamA" evidence="7">
    <location>
        <begin position="164"/>
        <end position="291"/>
    </location>
</feature>
<feature type="transmembrane region" description="Helical" evidence="6">
    <location>
        <begin position="31"/>
        <end position="54"/>
    </location>
</feature>
<dbReference type="Gene3D" id="1.10.3730.20">
    <property type="match status" value="1"/>
</dbReference>
<dbReference type="SUPFAM" id="SSF103481">
    <property type="entry name" value="Multidrug resistance efflux transporter EmrE"/>
    <property type="match status" value="2"/>
</dbReference>
<evidence type="ECO:0000256" key="1">
    <source>
        <dbReference type="ARBA" id="ARBA00004141"/>
    </source>
</evidence>
<feature type="domain" description="EamA" evidence="7">
    <location>
        <begin position="3"/>
        <end position="135"/>
    </location>
</feature>
<feature type="transmembrane region" description="Helical" evidence="6">
    <location>
        <begin position="124"/>
        <end position="145"/>
    </location>
</feature>
<sequence>MLVVFNAVVFVVLWSTGFVVARAIKPYADPNLFLLARLGGTALLFMAAALFARVEWPRGRALGKHLLAGALLQGVYLGAGYWAVAQGMSAGIMALLGALQPLLTAAVAAPLFGERLSGRGWTGMLLGLAGVALVLEPKLAATAAAVAPDQAGNVPEWLVVTVSIFAVCAITAGTLIQKTSLSKADIRSASAVQNLGAALVVLVFALALGEHRWIPSPALWASLAWGIVMLSGVSVTLLVWMVRRGDASRATALLFLAPPLAALEGYVGFGETLTAVQVAGFVVALIGVLLARS</sequence>
<feature type="transmembrane region" description="Helical" evidence="6">
    <location>
        <begin position="252"/>
        <end position="269"/>
    </location>
</feature>
<gene>
    <name evidence="8" type="ORF">K788_0008326</name>
</gene>
<evidence type="ECO:0000256" key="3">
    <source>
        <dbReference type="ARBA" id="ARBA00022692"/>
    </source>
</evidence>
<proteinExistence type="inferred from homology"/>
<feature type="transmembrane region" description="Helical" evidence="6">
    <location>
        <begin position="157"/>
        <end position="176"/>
    </location>
</feature>
<dbReference type="EMBL" id="CP012747">
    <property type="protein sequence ID" value="ALL67027.1"/>
    <property type="molecule type" value="Genomic_DNA"/>
</dbReference>
<dbReference type="InterPro" id="IPR000620">
    <property type="entry name" value="EamA_dom"/>
</dbReference>
<dbReference type="Pfam" id="PF00892">
    <property type="entry name" value="EamA"/>
    <property type="match status" value="2"/>
</dbReference>
<accession>A0A0P0REJ7</accession>
<dbReference type="AlphaFoldDB" id="A0A0P0REJ7"/>
<feature type="transmembrane region" description="Helical" evidence="6">
    <location>
        <begin position="219"/>
        <end position="240"/>
    </location>
</feature>
<dbReference type="PANTHER" id="PTHR32322">
    <property type="entry name" value="INNER MEMBRANE TRANSPORTER"/>
    <property type="match status" value="1"/>
</dbReference>
<name>A0A0P0REJ7_9BURK</name>
<evidence type="ECO:0000313" key="8">
    <source>
        <dbReference type="EMBL" id="ALL67027.1"/>
    </source>
</evidence>
<feature type="transmembrane region" description="Helical" evidence="6">
    <location>
        <begin position="275"/>
        <end position="291"/>
    </location>
</feature>
<feature type="transmembrane region" description="Helical" evidence="6">
    <location>
        <begin position="90"/>
        <end position="112"/>
    </location>
</feature>
<evidence type="ECO:0000256" key="4">
    <source>
        <dbReference type="ARBA" id="ARBA00022989"/>
    </source>
</evidence>
<evidence type="ECO:0000313" key="9">
    <source>
        <dbReference type="Proteomes" id="UP000019146"/>
    </source>
</evidence>
<evidence type="ECO:0000256" key="5">
    <source>
        <dbReference type="ARBA" id="ARBA00023136"/>
    </source>
</evidence>
<dbReference type="KEGG" id="bcai:K788_0008326"/>
<protein>
    <submittedName>
        <fullName evidence="8">Permease of the drug/metabolite transporter (DMT) superfamily</fullName>
    </submittedName>
</protein>
<dbReference type="Proteomes" id="UP000019146">
    <property type="component" value="Chromosome 2"/>
</dbReference>
<dbReference type="PANTHER" id="PTHR32322:SF2">
    <property type="entry name" value="EAMA DOMAIN-CONTAINING PROTEIN"/>
    <property type="match status" value="1"/>
</dbReference>
<evidence type="ECO:0000256" key="6">
    <source>
        <dbReference type="SAM" id="Phobius"/>
    </source>
</evidence>
<organism evidence="8 9">
    <name type="scientific">Paraburkholderia caribensis MBA4</name>
    <dbReference type="NCBI Taxonomy" id="1323664"/>
    <lineage>
        <taxon>Bacteria</taxon>
        <taxon>Pseudomonadati</taxon>
        <taxon>Pseudomonadota</taxon>
        <taxon>Betaproteobacteria</taxon>
        <taxon>Burkholderiales</taxon>
        <taxon>Burkholderiaceae</taxon>
        <taxon>Paraburkholderia</taxon>
    </lineage>
</organism>
<feature type="transmembrane region" description="Helical" evidence="6">
    <location>
        <begin position="188"/>
        <end position="207"/>
    </location>
</feature>
<dbReference type="GO" id="GO:0016020">
    <property type="term" value="C:membrane"/>
    <property type="evidence" value="ECO:0007669"/>
    <property type="project" value="UniProtKB-SubCell"/>
</dbReference>
<reference evidence="8 9" key="1">
    <citation type="journal article" date="2014" name="Genome Announc.">
        <title>Draft Genome Sequence of the Haloacid-Degrading Burkholderia caribensis Strain MBA4.</title>
        <authorList>
            <person name="Pan Y."/>
            <person name="Kong K.F."/>
            <person name="Tsang J.S."/>
        </authorList>
    </citation>
    <scope>NUCLEOTIDE SEQUENCE [LARGE SCALE GENOMIC DNA]</scope>
    <source>
        <strain evidence="8 9">MBA4</strain>
    </source>
</reference>
<dbReference type="InterPro" id="IPR050638">
    <property type="entry name" value="AA-Vitamin_Transporters"/>
</dbReference>
<keyword evidence="5 6" id="KW-0472">Membrane</keyword>
<comment type="subcellular location">
    <subcellularLocation>
        <location evidence="1">Membrane</location>
        <topology evidence="1">Multi-pass membrane protein</topology>
    </subcellularLocation>
</comment>
<dbReference type="InterPro" id="IPR037185">
    <property type="entry name" value="EmrE-like"/>
</dbReference>
<comment type="similarity">
    <text evidence="2">Belongs to the EamA transporter family.</text>
</comment>
<feature type="transmembrane region" description="Helical" evidence="6">
    <location>
        <begin position="66"/>
        <end position="84"/>
    </location>
</feature>
<dbReference type="GeneID" id="69970924"/>
<evidence type="ECO:0000259" key="7">
    <source>
        <dbReference type="Pfam" id="PF00892"/>
    </source>
</evidence>
<keyword evidence="4 6" id="KW-1133">Transmembrane helix</keyword>
<dbReference type="RefSeq" id="WP_036001279.1">
    <property type="nucleotide sequence ID" value="NZ_CP012747.1"/>
</dbReference>
<evidence type="ECO:0000256" key="2">
    <source>
        <dbReference type="ARBA" id="ARBA00007362"/>
    </source>
</evidence>